<dbReference type="AlphaFoldDB" id="A0A1F4VEI6"/>
<comment type="caution">
    <text evidence="7">The sequence shown here is derived from an EMBL/GenBank/DDBJ whole genome shotgun (WGS) entry which is preliminary data.</text>
</comment>
<dbReference type="Proteomes" id="UP000179005">
    <property type="component" value="Unassembled WGS sequence"/>
</dbReference>
<evidence type="ECO:0000256" key="5">
    <source>
        <dbReference type="SAM" id="MobiDB-lite"/>
    </source>
</evidence>
<dbReference type="InterPro" id="IPR020458">
    <property type="entry name" value="Znf_DskA_TraR_CS"/>
</dbReference>
<feature type="region of interest" description="Disordered" evidence="5">
    <location>
        <begin position="29"/>
        <end position="51"/>
    </location>
</feature>
<protein>
    <recommendedName>
        <fullName evidence="6">Zinc finger DksA/TraR C4-type domain-containing protein</fullName>
    </recommendedName>
</protein>
<evidence type="ECO:0000256" key="2">
    <source>
        <dbReference type="ARBA" id="ARBA00022771"/>
    </source>
</evidence>
<dbReference type="PROSITE" id="PS51128">
    <property type="entry name" value="ZF_DKSA_2"/>
    <property type="match status" value="1"/>
</dbReference>
<evidence type="ECO:0000256" key="1">
    <source>
        <dbReference type="ARBA" id="ARBA00022723"/>
    </source>
</evidence>
<sequence length="125" mass="14302">MKAYLSKQFIEGIKKTLVAEEERLVKEQEELTKQDPYLNPERSSARTAEFVEEASEDLGHERVEVEKGLLGKLLIDTRHALSKIKSGKYGICENCGQWIDRARLEAFPQARYCLDCEKKLAPETS</sequence>
<evidence type="ECO:0000259" key="6">
    <source>
        <dbReference type="Pfam" id="PF01258"/>
    </source>
</evidence>
<proteinExistence type="predicted"/>
<name>A0A1F4VEI6_UNCKA</name>
<keyword evidence="1" id="KW-0479">Metal-binding</keyword>
<feature type="zinc finger region" description="dksA C4-type" evidence="4">
    <location>
        <begin position="92"/>
        <end position="116"/>
    </location>
</feature>
<evidence type="ECO:0000256" key="4">
    <source>
        <dbReference type="PROSITE-ProRule" id="PRU00510"/>
    </source>
</evidence>
<keyword evidence="2" id="KW-0863">Zinc-finger</keyword>
<organism evidence="7 8">
    <name type="scientific">candidate division WWE3 bacterium RIFCSPHIGHO2_01_FULL_48_15</name>
    <dbReference type="NCBI Taxonomy" id="1802619"/>
    <lineage>
        <taxon>Bacteria</taxon>
        <taxon>Katanobacteria</taxon>
    </lineage>
</organism>
<dbReference type="Gene3D" id="1.20.120.910">
    <property type="entry name" value="DksA, coiled-coil domain"/>
    <property type="match status" value="1"/>
</dbReference>
<dbReference type="PANTHER" id="PTHR33823:SF4">
    <property type="entry name" value="GENERAL STRESS PROTEIN 16O"/>
    <property type="match status" value="1"/>
</dbReference>
<evidence type="ECO:0000313" key="8">
    <source>
        <dbReference type="Proteomes" id="UP000179005"/>
    </source>
</evidence>
<dbReference type="EMBL" id="MEVC01000008">
    <property type="protein sequence ID" value="OGC55661.1"/>
    <property type="molecule type" value="Genomic_DNA"/>
</dbReference>
<dbReference type="PANTHER" id="PTHR33823">
    <property type="entry name" value="RNA POLYMERASE-BINDING TRANSCRIPTION FACTOR DKSA-RELATED"/>
    <property type="match status" value="1"/>
</dbReference>
<keyword evidence="3" id="KW-0862">Zinc</keyword>
<dbReference type="SUPFAM" id="SSF57716">
    <property type="entry name" value="Glucocorticoid receptor-like (DNA-binding domain)"/>
    <property type="match status" value="1"/>
</dbReference>
<dbReference type="InterPro" id="IPR000962">
    <property type="entry name" value="Znf_DskA_TraR"/>
</dbReference>
<evidence type="ECO:0000313" key="7">
    <source>
        <dbReference type="EMBL" id="OGC55661.1"/>
    </source>
</evidence>
<evidence type="ECO:0000256" key="3">
    <source>
        <dbReference type="ARBA" id="ARBA00022833"/>
    </source>
</evidence>
<accession>A0A1F4VEI6</accession>
<dbReference type="Pfam" id="PF01258">
    <property type="entry name" value="zf-dskA_traR"/>
    <property type="match status" value="1"/>
</dbReference>
<dbReference type="GO" id="GO:0008270">
    <property type="term" value="F:zinc ion binding"/>
    <property type="evidence" value="ECO:0007669"/>
    <property type="project" value="UniProtKB-KW"/>
</dbReference>
<gene>
    <name evidence="7" type="ORF">A2797_01175</name>
</gene>
<dbReference type="STRING" id="1802619.A2797_01175"/>
<reference evidence="7 8" key="1">
    <citation type="journal article" date="2016" name="Nat. Commun.">
        <title>Thousands of microbial genomes shed light on interconnected biogeochemical processes in an aquifer system.</title>
        <authorList>
            <person name="Anantharaman K."/>
            <person name="Brown C.T."/>
            <person name="Hug L.A."/>
            <person name="Sharon I."/>
            <person name="Castelle C.J."/>
            <person name="Probst A.J."/>
            <person name="Thomas B.C."/>
            <person name="Singh A."/>
            <person name="Wilkins M.J."/>
            <person name="Karaoz U."/>
            <person name="Brodie E.L."/>
            <person name="Williams K.H."/>
            <person name="Hubbard S.S."/>
            <person name="Banfield J.F."/>
        </authorList>
    </citation>
    <scope>NUCLEOTIDE SEQUENCE [LARGE SCALE GENOMIC DNA]</scope>
</reference>
<feature type="domain" description="Zinc finger DksA/TraR C4-type" evidence="6">
    <location>
        <begin position="87"/>
        <end position="119"/>
    </location>
</feature>
<dbReference type="PROSITE" id="PS01102">
    <property type="entry name" value="ZF_DKSA_1"/>
    <property type="match status" value="1"/>
</dbReference>